<name>A0A438FWZ0_VITVI</name>
<evidence type="ECO:0000256" key="5">
    <source>
        <dbReference type="ARBA" id="ARBA00022692"/>
    </source>
</evidence>
<keyword evidence="10 13" id="KW-0472">Membrane</keyword>
<dbReference type="GO" id="GO:0045259">
    <property type="term" value="C:proton-transporting ATP synthase complex"/>
    <property type="evidence" value="ECO:0007669"/>
    <property type="project" value="UniProtKB-KW"/>
</dbReference>
<dbReference type="Proteomes" id="UP000288805">
    <property type="component" value="Unassembled WGS sequence"/>
</dbReference>
<evidence type="ECO:0000256" key="3">
    <source>
        <dbReference type="ARBA" id="ARBA00022448"/>
    </source>
</evidence>
<evidence type="ECO:0000256" key="4">
    <source>
        <dbReference type="ARBA" id="ARBA00022547"/>
    </source>
</evidence>
<feature type="transmembrane region" description="Helical" evidence="13">
    <location>
        <begin position="265"/>
        <end position="287"/>
    </location>
</feature>
<evidence type="ECO:0000256" key="2">
    <source>
        <dbReference type="ARBA" id="ARBA00006810"/>
    </source>
</evidence>
<dbReference type="EMBL" id="QGNW01000719">
    <property type="protein sequence ID" value="RVW64471.1"/>
    <property type="molecule type" value="Genomic_DNA"/>
</dbReference>
<evidence type="ECO:0000256" key="8">
    <source>
        <dbReference type="ARBA" id="ARBA00023065"/>
    </source>
</evidence>
<accession>A0A438FWZ0</accession>
<dbReference type="PANTHER" id="PTHR11410">
    <property type="entry name" value="ATP SYNTHASE SUBUNIT A"/>
    <property type="match status" value="1"/>
</dbReference>
<organism evidence="14 15">
    <name type="scientific">Vitis vinifera</name>
    <name type="common">Grape</name>
    <dbReference type="NCBI Taxonomy" id="29760"/>
    <lineage>
        <taxon>Eukaryota</taxon>
        <taxon>Viridiplantae</taxon>
        <taxon>Streptophyta</taxon>
        <taxon>Embryophyta</taxon>
        <taxon>Tracheophyta</taxon>
        <taxon>Spermatophyta</taxon>
        <taxon>Magnoliopsida</taxon>
        <taxon>eudicotyledons</taxon>
        <taxon>Gunneridae</taxon>
        <taxon>Pentapetalae</taxon>
        <taxon>rosids</taxon>
        <taxon>Vitales</taxon>
        <taxon>Vitaceae</taxon>
        <taxon>Viteae</taxon>
        <taxon>Vitis</taxon>
    </lineage>
</organism>
<keyword evidence="3" id="KW-0813">Transport</keyword>
<evidence type="ECO:0000256" key="13">
    <source>
        <dbReference type="SAM" id="Phobius"/>
    </source>
</evidence>
<evidence type="ECO:0000313" key="15">
    <source>
        <dbReference type="Proteomes" id="UP000288805"/>
    </source>
</evidence>
<keyword evidence="8" id="KW-0406">Ion transport</keyword>
<evidence type="ECO:0000256" key="6">
    <source>
        <dbReference type="ARBA" id="ARBA00022781"/>
    </source>
</evidence>
<dbReference type="GO" id="GO:0015078">
    <property type="term" value="F:proton transmembrane transporter activity"/>
    <property type="evidence" value="ECO:0007669"/>
    <property type="project" value="InterPro"/>
</dbReference>
<keyword evidence="6" id="KW-0375">Hydrogen ion transport</keyword>
<comment type="caution">
    <text evidence="14">The sequence shown here is derived from an EMBL/GenBank/DDBJ whole genome shotgun (WGS) entry which is preliminary data.</text>
</comment>
<reference evidence="14 15" key="1">
    <citation type="journal article" date="2018" name="PLoS Genet.">
        <title>Population sequencing reveals clonal diversity and ancestral inbreeding in the grapevine cultivar Chardonnay.</title>
        <authorList>
            <person name="Roach M.J."/>
            <person name="Johnson D.L."/>
            <person name="Bohlmann J."/>
            <person name="van Vuuren H.J."/>
            <person name="Jones S.J."/>
            <person name="Pretorius I.S."/>
            <person name="Schmidt S.A."/>
            <person name="Borneman A.R."/>
        </authorList>
    </citation>
    <scope>NUCLEOTIDE SEQUENCE [LARGE SCALE GENOMIC DNA]</scope>
    <source>
        <strain evidence="15">cv. Chardonnay</strain>
        <tissue evidence="14">Leaf</tissue>
    </source>
</reference>
<keyword evidence="11" id="KW-0066">ATP synthesis</keyword>
<evidence type="ECO:0000256" key="11">
    <source>
        <dbReference type="ARBA" id="ARBA00023310"/>
    </source>
</evidence>
<dbReference type="OrthoDB" id="666653at2759"/>
<protein>
    <recommendedName>
        <fullName evidence="12">F-ATPase protein 6</fullName>
    </recommendedName>
</protein>
<keyword evidence="9" id="KW-0496">Mitochondrion</keyword>
<keyword evidence="5 13" id="KW-0812">Transmembrane</keyword>
<evidence type="ECO:0000313" key="14">
    <source>
        <dbReference type="EMBL" id="RVW64471.1"/>
    </source>
</evidence>
<evidence type="ECO:0000256" key="12">
    <source>
        <dbReference type="ARBA" id="ARBA00032954"/>
    </source>
</evidence>
<comment type="similarity">
    <text evidence="2">Belongs to the ATPase A chain family.</text>
</comment>
<evidence type="ECO:0000256" key="1">
    <source>
        <dbReference type="ARBA" id="ARBA00004141"/>
    </source>
</evidence>
<dbReference type="PANTHER" id="PTHR11410:SF0">
    <property type="entry name" value="ATP SYNTHASE SUBUNIT A"/>
    <property type="match status" value="1"/>
</dbReference>
<evidence type="ECO:0000256" key="9">
    <source>
        <dbReference type="ARBA" id="ARBA00023128"/>
    </source>
</evidence>
<evidence type="ECO:0000256" key="10">
    <source>
        <dbReference type="ARBA" id="ARBA00023136"/>
    </source>
</evidence>
<gene>
    <name evidence="14" type="primary">ATP6</name>
    <name evidence="14" type="ORF">CK203_040383</name>
</gene>
<sequence>MLKVVAHLLSFKHFFLYAHFDARFLPCFGPRPDKAGDIADMSQAERPSGNHRFTTGLVQTLVYGSGGRSCITCIVIPDTPRRIKGELRAFSLKRSLGSGLVSIAFRRSEPSGRMDTEFGRQVIAFERDNSSTIGAGLTTQLSKLPAWIPDLDQTNYREKISEIGAETLRGQLSDRFEFLLKEKGLQHLPEGYTIPYVMNQVHNNNKTNDIPTLKGIWENVNIYGLHSQYYQEALDIMDDLWGARTHSPLEQFSILPLIPMNIGNLYFSFTNPSLFMLLTLSLVLLLVHFVTKNGGGNPVPNAWQSLVEFIHDFVSNPGKLKNSHKGRVVRKFRTRGGVMRKFRTSTIHPPKCKIGFFQMVITSSFQIQIAHRLKHWTPNFLSFKKRYGMHNLSSRKCSKNVSNSSKMRCGCNIPFSFAQSSSNGHNFFVLTPNRALFEAMDS</sequence>
<dbReference type="AlphaFoldDB" id="A0A438FWZ0"/>
<keyword evidence="7 13" id="KW-1133">Transmembrane helix</keyword>
<keyword evidence="4" id="KW-0138">CF(0)</keyword>
<comment type="subcellular location">
    <subcellularLocation>
        <location evidence="1">Membrane</location>
        <topology evidence="1">Multi-pass membrane protein</topology>
    </subcellularLocation>
</comment>
<dbReference type="InterPro" id="IPR045083">
    <property type="entry name" value="ATP_synth_F0_asu_bact/mt"/>
</dbReference>
<evidence type="ECO:0000256" key="7">
    <source>
        <dbReference type="ARBA" id="ARBA00022989"/>
    </source>
</evidence>
<proteinExistence type="inferred from homology"/>
<dbReference type="GO" id="GO:0015986">
    <property type="term" value="P:proton motive force-driven ATP synthesis"/>
    <property type="evidence" value="ECO:0007669"/>
    <property type="project" value="InterPro"/>
</dbReference>